<dbReference type="EMBL" id="LBMM01000801">
    <property type="protein sequence ID" value="KMQ97459.1"/>
    <property type="molecule type" value="Genomic_DNA"/>
</dbReference>
<organism evidence="1 2">
    <name type="scientific">Lasius niger</name>
    <name type="common">Black garden ant</name>
    <dbReference type="NCBI Taxonomy" id="67767"/>
    <lineage>
        <taxon>Eukaryota</taxon>
        <taxon>Metazoa</taxon>
        <taxon>Ecdysozoa</taxon>
        <taxon>Arthropoda</taxon>
        <taxon>Hexapoda</taxon>
        <taxon>Insecta</taxon>
        <taxon>Pterygota</taxon>
        <taxon>Neoptera</taxon>
        <taxon>Endopterygota</taxon>
        <taxon>Hymenoptera</taxon>
        <taxon>Apocrita</taxon>
        <taxon>Aculeata</taxon>
        <taxon>Formicoidea</taxon>
        <taxon>Formicidae</taxon>
        <taxon>Formicinae</taxon>
        <taxon>Lasius</taxon>
        <taxon>Lasius</taxon>
    </lineage>
</organism>
<name>A0A0J7L4M7_LASNI</name>
<dbReference type="Proteomes" id="UP000036403">
    <property type="component" value="Unassembled WGS sequence"/>
</dbReference>
<evidence type="ECO:0008006" key="3">
    <source>
        <dbReference type="Google" id="ProtNLM"/>
    </source>
</evidence>
<accession>A0A0J7L4M7</accession>
<dbReference type="PaxDb" id="67767-A0A0J7L4M7"/>
<dbReference type="AlphaFoldDB" id="A0A0J7L4M7"/>
<proteinExistence type="predicted"/>
<sequence length="251" mass="28917">MAISTVRQSLMQRFVPENIGLNSITRENYIARHVPEFVNELYNANPNISRIIPIPHLLNLGDFYRIAGAIINRYRPVIEMQGANAELARQMLERAKTPNIVQALVEVDNLHTRNAQRWVRLDVQQILDFPILDLEYLKDLTVGIYQINLAPSYVQDKLQREGQEEFHVEMMRNIQRLPQPGLMREPADVVDELVQGYYCTCKSDARMLGTCAHIASALWYVGYAQHQQNIKYPSTRLINVIHDAANRLPPE</sequence>
<comment type="caution">
    <text evidence="1">The sequence shown here is derived from an EMBL/GenBank/DDBJ whole genome shotgun (WGS) entry which is preliminary data.</text>
</comment>
<gene>
    <name evidence="1" type="ORF">RF55_2196</name>
</gene>
<keyword evidence="2" id="KW-1185">Reference proteome</keyword>
<evidence type="ECO:0000313" key="1">
    <source>
        <dbReference type="EMBL" id="KMQ97459.1"/>
    </source>
</evidence>
<protein>
    <recommendedName>
        <fullName evidence="3">SWIM-type domain-containing protein</fullName>
    </recommendedName>
</protein>
<dbReference type="OrthoDB" id="6765180at2759"/>
<evidence type="ECO:0000313" key="2">
    <source>
        <dbReference type="Proteomes" id="UP000036403"/>
    </source>
</evidence>
<reference evidence="1 2" key="1">
    <citation type="submission" date="2015-04" db="EMBL/GenBank/DDBJ databases">
        <title>Lasius niger genome sequencing.</title>
        <authorList>
            <person name="Konorov E.A."/>
            <person name="Nikitin M.A."/>
            <person name="Kirill M.V."/>
            <person name="Chang P."/>
        </authorList>
    </citation>
    <scope>NUCLEOTIDE SEQUENCE [LARGE SCALE GENOMIC DNA]</scope>
    <source>
        <tissue evidence="1">Whole</tissue>
    </source>
</reference>